<name>A0ABS6RVF3_9BACT</name>
<evidence type="ECO:0000256" key="1">
    <source>
        <dbReference type="ARBA" id="ARBA00004651"/>
    </source>
</evidence>
<dbReference type="Proteomes" id="UP001196980">
    <property type="component" value="Unassembled WGS sequence"/>
</dbReference>
<evidence type="ECO:0000256" key="5">
    <source>
        <dbReference type="ARBA" id="ARBA00022801"/>
    </source>
</evidence>
<feature type="transmembrane region" description="Helical" evidence="8">
    <location>
        <begin position="84"/>
        <end position="102"/>
    </location>
</feature>
<keyword evidence="4 8" id="KW-0812">Transmembrane</keyword>
<keyword evidence="2" id="KW-1003">Cell membrane</keyword>
<evidence type="ECO:0000256" key="3">
    <source>
        <dbReference type="ARBA" id="ARBA00022670"/>
    </source>
</evidence>
<keyword evidence="5" id="KW-0378">Hydrolase</keyword>
<gene>
    <name evidence="9" type="ORF">HWQ67_01910</name>
</gene>
<evidence type="ECO:0000256" key="8">
    <source>
        <dbReference type="SAM" id="Phobius"/>
    </source>
</evidence>
<sequence length="171" mass="19349">MKPDKRKQPRFIILEYLLLSALVCTLLLLRPVTEIIDINGLYTHLVVFLSAKTISGVFNIPCIHSDSFILLPSISLDVRFGCNGLEAVILYVIAIIVFPAPWRLKLQGAVVGFVLLQFFNIIRIAALAYTGVYHRDFFDLIHVYLAQVVMIAIVLGMLIVYLNYVRGQDIR</sequence>
<keyword evidence="7 8" id="KW-0472">Membrane</keyword>
<dbReference type="InterPro" id="IPR026392">
    <property type="entry name" value="Exo/Archaeosortase_dom"/>
</dbReference>
<comment type="subcellular location">
    <subcellularLocation>
        <location evidence="1">Cell membrane</location>
        <topology evidence="1">Multi-pass membrane protein</topology>
    </subcellularLocation>
</comment>
<comment type="caution">
    <text evidence="9">The sequence shown here is derived from an EMBL/GenBank/DDBJ whole genome shotgun (WGS) entry which is preliminary data.</text>
</comment>
<reference evidence="9 10" key="1">
    <citation type="journal article" date="2020" name="J Geophys Res Biogeosci">
        <title>Magnetotaxis as an Adaptation to Enable Bacterial Shuttling of Microbial Sulfur and Sulfur Cycling Across Aquatic Oxic#Anoxic Interfaces.</title>
        <authorList>
            <person name="Li J."/>
            <person name="Liu P."/>
            <person name="Wang J."/>
            <person name="Roberts A.P."/>
            <person name="Pan Y."/>
        </authorList>
    </citation>
    <scope>NUCLEOTIDE SEQUENCE [LARGE SCALE GENOMIC DNA]</scope>
    <source>
        <strain evidence="9 10">MYR-1_YQ</strain>
    </source>
</reference>
<feature type="transmembrane region" description="Helical" evidence="8">
    <location>
        <begin position="141"/>
        <end position="164"/>
    </location>
</feature>
<proteinExistence type="predicted"/>
<dbReference type="Pfam" id="PF09721">
    <property type="entry name" value="Exosortase_EpsH"/>
    <property type="match status" value="1"/>
</dbReference>
<evidence type="ECO:0000256" key="2">
    <source>
        <dbReference type="ARBA" id="ARBA00022475"/>
    </source>
</evidence>
<dbReference type="NCBIfam" id="TIGR04178">
    <property type="entry name" value="exo_archaeo"/>
    <property type="match status" value="1"/>
</dbReference>
<accession>A0ABS6RVF3</accession>
<organism evidence="9 10">
    <name type="scientific">Candidatus Magnetobacterium casense</name>
    <dbReference type="NCBI Taxonomy" id="1455061"/>
    <lineage>
        <taxon>Bacteria</taxon>
        <taxon>Pseudomonadati</taxon>
        <taxon>Nitrospirota</taxon>
        <taxon>Thermodesulfovibrionia</taxon>
        <taxon>Thermodesulfovibrionales</taxon>
        <taxon>Candidatus Magnetobacteriaceae</taxon>
        <taxon>Candidatus Magnetobacterium</taxon>
    </lineage>
</organism>
<evidence type="ECO:0000313" key="10">
    <source>
        <dbReference type="Proteomes" id="UP001196980"/>
    </source>
</evidence>
<keyword evidence="10" id="KW-1185">Reference proteome</keyword>
<dbReference type="InterPro" id="IPR019127">
    <property type="entry name" value="Exosortase"/>
</dbReference>
<evidence type="ECO:0000256" key="6">
    <source>
        <dbReference type="ARBA" id="ARBA00022989"/>
    </source>
</evidence>
<keyword evidence="6 8" id="KW-1133">Transmembrane helix</keyword>
<dbReference type="EMBL" id="JABXWD010000018">
    <property type="protein sequence ID" value="MBV6340330.1"/>
    <property type="molecule type" value="Genomic_DNA"/>
</dbReference>
<protein>
    <submittedName>
        <fullName evidence="9">Archaeosortase/exosortase family protein</fullName>
    </submittedName>
</protein>
<evidence type="ECO:0000256" key="4">
    <source>
        <dbReference type="ARBA" id="ARBA00022692"/>
    </source>
</evidence>
<keyword evidence="3" id="KW-0645">Protease</keyword>
<evidence type="ECO:0000313" key="9">
    <source>
        <dbReference type="EMBL" id="MBV6340330.1"/>
    </source>
</evidence>
<feature type="transmembrane region" description="Helical" evidence="8">
    <location>
        <begin position="108"/>
        <end position="129"/>
    </location>
</feature>
<evidence type="ECO:0000256" key="7">
    <source>
        <dbReference type="ARBA" id="ARBA00023136"/>
    </source>
</evidence>
<dbReference type="RefSeq" id="WP_218250950.1">
    <property type="nucleotide sequence ID" value="NZ_JABXWD010000018.1"/>
</dbReference>
<feature type="transmembrane region" description="Helical" evidence="8">
    <location>
        <begin position="12"/>
        <end position="29"/>
    </location>
</feature>